<dbReference type="InterPro" id="IPR027417">
    <property type="entry name" value="P-loop_NTPase"/>
</dbReference>
<evidence type="ECO:0000313" key="2">
    <source>
        <dbReference type="Proteomes" id="UP000177111"/>
    </source>
</evidence>
<dbReference type="AlphaFoldDB" id="A0A1F8H0Q3"/>
<sequence length="207" mass="23118">MEKGMTPQQLDSLVNYFLSLTKLGEKSEKPTIIAVTGFPGSGKTTVAKHVTELLGGTHIQANSARQILREAGLMWNTNVTAIIGNVLEKLLSEKRIVVMDGHVLEEGEQKRLEGAANKHGAGLFFIAVDCKIQIALDRDEERPLLPSTFDNWQPSAPYPKEYMCEQARKLYEFVARRDNLYSINNSGTEKTTRSQIADIVGRIKLRM</sequence>
<dbReference type="SUPFAM" id="SSF52540">
    <property type="entry name" value="P-loop containing nucleoside triphosphate hydrolases"/>
    <property type="match status" value="1"/>
</dbReference>
<reference evidence="1 2" key="1">
    <citation type="journal article" date="2016" name="Nat. Commun.">
        <title>Thousands of microbial genomes shed light on interconnected biogeochemical processes in an aquifer system.</title>
        <authorList>
            <person name="Anantharaman K."/>
            <person name="Brown C.T."/>
            <person name="Hug L.A."/>
            <person name="Sharon I."/>
            <person name="Castelle C.J."/>
            <person name="Probst A.J."/>
            <person name="Thomas B.C."/>
            <person name="Singh A."/>
            <person name="Wilkins M.J."/>
            <person name="Karaoz U."/>
            <person name="Brodie E.L."/>
            <person name="Williams K.H."/>
            <person name="Hubbard S.S."/>
            <person name="Banfield J.F."/>
        </authorList>
    </citation>
    <scope>NUCLEOTIDE SEQUENCE [LARGE SCALE GENOMIC DNA]</scope>
</reference>
<comment type="caution">
    <text evidence="1">The sequence shown here is derived from an EMBL/GenBank/DDBJ whole genome shotgun (WGS) entry which is preliminary data.</text>
</comment>
<protein>
    <submittedName>
        <fullName evidence="1">Uncharacterized protein</fullName>
    </submittedName>
</protein>
<dbReference type="Gene3D" id="3.40.50.300">
    <property type="entry name" value="P-loop containing nucleotide triphosphate hydrolases"/>
    <property type="match status" value="1"/>
</dbReference>
<accession>A0A1F8H0Q3</accession>
<dbReference type="EMBL" id="MGKT01000005">
    <property type="protein sequence ID" value="OGN31227.1"/>
    <property type="molecule type" value="Genomic_DNA"/>
</dbReference>
<name>A0A1F8H0Q3_9BACT</name>
<dbReference type="Pfam" id="PF13671">
    <property type="entry name" value="AAA_33"/>
    <property type="match status" value="1"/>
</dbReference>
<dbReference type="Proteomes" id="UP000177111">
    <property type="component" value="Unassembled WGS sequence"/>
</dbReference>
<organism evidence="1 2">
    <name type="scientific">Candidatus Yanofskybacteria bacterium RIFCSPLOWO2_02_FULL_44_18</name>
    <dbReference type="NCBI Taxonomy" id="1802705"/>
    <lineage>
        <taxon>Bacteria</taxon>
        <taxon>Candidatus Yanofskyibacteriota</taxon>
    </lineage>
</organism>
<gene>
    <name evidence="1" type="ORF">A3I96_02945</name>
</gene>
<proteinExistence type="predicted"/>
<evidence type="ECO:0000313" key="1">
    <source>
        <dbReference type="EMBL" id="OGN31227.1"/>
    </source>
</evidence>